<dbReference type="GO" id="GO:0005815">
    <property type="term" value="C:microtubule organizing center"/>
    <property type="evidence" value="ECO:0007669"/>
    <property type="project" value="TreeGrafter"/>
</dbReference>
<feature type="domain" description="CCDC81 HU" evidence="4">
    <location>
        <begin position="132"/>
        <end position="184"/>
    </location>
</feature>
<dbReference type="InterPro" id="IPR040673">
    <property type="entry name" value="CCDC81_HU_dom_2"/>
</dbReference>
<dbReference type="AlphaFoldDB" id="A0A8S4A772"/>
<accession>A0A8S4A772</accession>
<feature type="region of interest" description="Disordered" evidence="2">
    <location>
        <begin position="90"/>
        <end position="119"/>
    </location>
</feature>
<feature type="domain" description="CCDC81 HU" evidence="3">
    <location>
        <begin position="9"/>
        <end position="90"/>
    </location>
</feature>
<evidence type="ECO:0000259" key="4">
    <source>
        <dbReference type="Pfam" id="PF18289"/>
    </source>
</evidence>
<dbReference type="InterPro" id="IPR028034">
    <property type="entry name" value="HU-CCDC81"/>
</dbReference>
<dbReference type="PANTHER" id="PTHR14362">
    <property type="entry name" value="COILED-COIL DOMAIN-CONTAINING PROTEIN 81"/>
    <property type="match status" value="1"/>
</dbReference>
<dbReference type="Pfam" id="PF14908">
    <property type="entry name" value="HU-CCDC81_euk_1"/>
    <property type="match status" value="1"/>
</dbReference>
<feature type="region of interest" description="Disordered" evidence="2">
    <location>
        <begin position="198"/>
        <end position="260"/>
    </location>
</feature>
<reference evidence="5" key="1">
    <citation type="submission" date="2021-05" db="EMBL/GenBank/DDBJ databases">
        <authorList>
            <person name="Tigano A."/>
        </authorList>
    </citation>
    <scope>NUCLEOTIDE SEQUENCE</scope>
</reference>
<name>A0A8S4A772_9TELE</name>
<feature type="region of interest" description="Disordered" evidence="2">
    <location>
        <begin position="448"/>
        <end position="479"/>
    </location>
</feature>
<dbReference type="Proteomes" id="UP000677803">
    <property type="component" value="Unassembled WGS sequence"/>
</dbReference>
<evidence type="ECO:0000313" key="6">
    <source>
        <dbReference type="Proteomes" id="UP000677803"/>
    </source>
</evidence>
<feature type="compositionally biased region" description="Basic and acidic residues" evidence="2">
    <location>
        <begin position="100"/>
        <end position="109"/>
    </location>
</feature>
<proteinExistence type="predicted"/>
<evidence type="ECO:0000259" key="3">
    <source>
        <dbReference type="Pfam" id="PF14908"/>
    </source>
</evidence>
<dbReference type="InterPro" id="IPR026295">
    <property type="entry name" value="CCD81"/>
</dbReference>
<dbReference type="OrthoDB" id="125906at2759"/>
<comment type="caution">
    <text evidence="5">The sequence shown here is derived from an EMBL/GenBank/DDBJ whole genome shotgun (WGS) entry which is preliminary data.</text>
</comment>
<organism evidence="5 6">
    <name type="scientific">Menidia menidia</name>
    <name type="common">Atlantic silverside</name>
    <dbReference type="NCBI Taxonomy" id="238744"/>
    <lineage>
        <taxon>Eukaryota</taxon>
        <taxon>Metazoa</taxon>
        <taxon>Chordata</taxon>
        <taxon>Craniata</taxon>
        <taxon>Vertebrata</taxon>
        <taxon>Euteleostomi</taxon>
        <taxon>Actinopterygii</taxon>
        <taxon>Neopterygii</taxon>
        <taxon>Teleostei</taxon>
        <taxon>Neoteleostei</taxon>
        <taxon>Acanthomorphata</taxon>
        <taxon>Ovalentaria</taxon>
        <taxon>Atherinomorphae</taxon>
        <taxon>Atheriniformes</taxon>
        <taxon>Atherinopsidae</taxon>
        <taxon>Menidiinae</taxon>
        <taxon>Menidia</taxon>
    </lineage>
</organism>
<dbReference type="EMBL" id="CAJRST010000001">
    <property type="protein sequence ID" value="CAG5858247.1"/>
    <property type="molecule type" value="Genomic_DNA"/>
</dbReference>
<feature type="compositionally biased region" description="Basic and acidic residues" evidence="2">
    <location>
        <begin position="448"/>
        <end position="474"/>
    </location>
</feature>
<dbReference type="PANTHER" id="PTHR14362:SF2">
    <property type="entry name" value="COILED-COIL DOMAIN-CONTAINING PROTEIN 81"/>
    <property type="match status" value="1"/>
</dbReference>
<evidence type="ECO:0000256" key="2">
    <source>
        <dbReference type="SAM" id="MobiDB-lite"/>
    </source>
</evidence>
<keyword evidence="1" id="KW-0175">Coiled coil</keyword>
<protein>
    <submittedName>
        <fullName evidence="5">(Atlantic silverside) hypothetical protein</fullName>
    </submittedName>
</protein>
<evidence type="ECO:0000256" key="1">
    <source>
        <dbReference type="SAM" id="Coils"/>
    </source>
</evidence>
<sequence>MAELLLRASEADRRTLPTLSQLSKSDIDCIWAEISSYIKHQISSQKGVRLSGLGTFTLSQQNLYLGNRFRKVHGPVFIAAGKLARSLGLKETRPPATGEPDYHKQEFKEKKKKTKQNDRMNSWLSSAVTRLPVVQLNFAAVSQKTPFSRDAVEGCVRETLQLLLRALASDQNTSLVFKGLGTLVEMIRVFAGDGVWFQSDRPSGPQRPETADRAALPALRSPRNDGKAGGKDGGPAEQRDAAEVPKQRESESRKTMQPAKVKAVGLTEELNPKPPAEAPNKYPTHTHAHTDRGFIVRLPTSNSSQVVSSKPSEHLLNMSCSDNTHDGQGLCHLCERREKRNVPVYLSEQRQAKEKVQEKILLLKEQLKDEQDVERELNSFIFPGRPVTPPRRIQQHRYMSRLQSQIETRKKHEAQTNRDRYLTENLDQVQLIQELALQRAQQLQQKQEKTHQYRKALDTQVEDKKHTETPDGQHENLGLNRCDTAVSDAERRDRAQKLFQVNFGAAVKRKEGDLQIRQLQLEKEREMLRHNKMELILDRVSRFEKKRDISKSLEDDWSRSIRLKHKREDEEKKFQRLAGQLLVDKLTEYRRCSQCQRRTNNCGQSNIWKDSHYLSGSQFMI</sequence>
<gene>
    <name evidence="5" type="ORF">MMEN_LOCUS755</name>
</gene>
<feature type="coiled-coil region" evidence="1">
    <location>
        <begin position="346"/>
        <end position="373"/>
    </location>
</feature>
<feature type="compositionally biased region" description="Basic and acidic residues" evidence="2">
    <location>
        <begin position="237"/>
        <end position="254"/>
    </location>
</feature>
<keyword evidence="6" id="KW-1185">Reference proteome</keyword>
<evidence type="ECO:0000313" key="5">
    <source>
        <dbReference type="EMBL" id="CAG5858247.1"/>
    </source>
</evidence>
<dbReference type="Pfam" id="PF18289">
    <property type="entry name" value="HU-CCDC81_euk_2"/>
    <property type="match status" value="1"/>
</dbReference>